<dbReference type="EMBL" id="VSRR010000548">
    <property type="protein sequence ID" value="MPC16917.1"/>
    <property type="molecule type" value="Genomic_DNA"/>
</dbReference>
<name>A0A5B7D6U3_PORTR</name>
<evidence type="ECO:0000313" key="1">
    <source>
        <dbReference type="EMBL" id="MPC16917.1"/>
    </source>
</evidence>
<comment type="caution">
    <text evidence="1">The sequence shown here is derived from an EMBL/GenBank/DDBJ whole genome shotgun (WGS) entry which is preliminary data.</text>
</comment>
<dbReference type="AlphaFoldDB" id="A0A5B7D6U3"/>
<protein>
    <submittedName>
        <fullName evidence="1">Uncharacterized protein</fullName>
    </submittedName>
</protein>
<dbReference type="Proteomes" id="UP000324222">
    <property type="component" value="Unassembled WGS sequence"/>
</dbReference>
<gene>
    <name evidence="1" type="ORF">E2C01_009755</name>
</gene>
<keyword evidence="2" id="KW-1185">Reference proteome</keyword>
<reference evidence="1 2" key="1">
    <citation type="submission" date="2019-05" db="EMBL/GenBank/DDBJ databases">
        <title>Another draft genome of Portunus trituberculatus and its Hox gene families provides insights of decapod evolution.</title>
        <authorList>
            <person name="Jeong J.-H."/>
            <person name="Song I."/>
            <person name="Kim S."/>
            <person name="Choi T."/>
            <person name="Kim D."/>
            <person name="Ryu S."/>
            <person name="Kim W."/>
        </authorList>
    </citation>
    <scope>NUCLEOTIDE SEQUENCE [LARGE SCALE GENOMIC DNA]</scope>
    <source>
        <tissue evidence="1">Muscle</tissue>
    </source>
</reference>
<sequence length="112" mass="13299">MWSPVTKKNMLEVVREKNAEINYTVKKLAQLNRCSTKQLPLYKKCFPQCRVLLEERIHRHFLFCRLFRYAKRRATTASASSLECVAICFYMDFPPRHQLVDNFQALRLTPSD</sequence>
<organism evidence="1 2">
    <name type="scientific">Portunus trituberculatus</name>
    <name type="common">Swimming crab</name>
    <name type="synonym">Neptunus trituberculatus</name>
    <dbReference type="NCBI Taxonomy" id="210409"/>
    <lineage>
        <taxon>Eukaryota</taxon>
        <taxon>Metazoa</taxon>
        <taxon>Ecdysozoa</taxon>
        <taxon>Arthropoda</taxon>
        <taxon>Crustacea</taxon>
        <taxon>Multicrustacea</taxon>
        <taxon>Malacostraca</taxon>
        <taxon>Eumalacostraca</taxon>
        <taxon>Eucarida</taxon>
        <taxon>Decapoda</taxon>
        <taxon>Pleocyemata</taxon>
        <taxon>Brachyura</taxon>
        <taxon>Eubrachyura</taxon>
        <taxon>Portunoidea</taxon>
        <taxon>Portunidae</taxon>
        <taxon>Portuninae</taxon>
        <taxon>Portunus</taxon>
    </lineage>
</organism>
<evidence type="ECO:0000313" key="2">
    <source>
        <dbReference type="Proteomes" id="UP000324222"/>
    </source>
</evidence>
<accession>A0A5B7D6U3</accession>
<proteinExistence type="predicted"/>